<comment type="caution">
    <text evidence="1">The sequence shown here is derived from an EMBL/GenBank/DDBJ whole genome shotgun (WGS) entry which is preliminary data.</text>
</comment>
<organism evidence="1 2">
    <name type="scientific">Devosia pacifica</name>
    <dbReference type="NCBI Taxonomy" id="1335967"/>
    <lineage>
        <taxon>Bacteria</taxon>
        <taxon>Pseudomonadati</taxon>
        <taxon>Pseudomonadota</taxon>
        <taxon>Alphaproteobacteria</taxon>
        <taxon>Hyphomicrobiales</taxon>
        <taxon>Devosiaceae</taxon>
        <taxon>Devosia</taxon>
    </lineage>
</organism>
<gene>
    <name evidence="1" type="ORF">GCM10007989_14300</name>
</gene>
<dbReference type="EMBL" id="BMZE01000002">
    <property type="protein sequence ID" value="GHA20390.1"/>
    <property type="molecule type" value="Genomic_DNA"/>
</dbReference>
<proteinExistence type="predicted"/>
<reference evidence="1" key="2">
    <citation type="submission" date="2020-09" db="EMBL/GenBank/DDBJ databases">
        <authorList>
            <person name="Sun Q."/>
            <person name="Kim S."/>
        </authorList>
    </citation>
    <scope>NUCLEOTIDE SEQUENCE</scope>
    <source>
        <strain evidence="1">KCTC 32437</strain>
    </source>
</reference>
<keyword evidence="2" id="KW-1185">Reference proteome</keyword>
<dbReference type="AlphaFoldDB" id="A0A918VSE0"/>
<reference evidence="1" key="1">
    <citation type="journal article" date="2014" name="Int. J. Syst. Evol. Microbiol.">
        <title>Complete genome sequence of Corynebacterium casei LMG S-19264T (=DSM 44701T), isolated from a smear-ripened cheese.</title>
        <authorList>
            <consortium name="US DOE Joint Genome Institute (JGI-PGF)"/>
            <person name="Walter F."/>
            <person name="Albersmeier A."/>
            <person name="Kalinowski J."/>
            <person name="Ruckert C."/>
        </authorList>
    </citation>
    <scope>NUCLEOTIDE SEQUENCE</scope>
    <source>
        <strain evidence="1">KCTC 32437</strain>
    </source>
</reference>
<evidence type="ECO:0000313" key="2">
    <source>
        <dbReference type="Proteomes" id="UP000646579"/>
    </source>
</evidence>
<accession>A0A918VSE0</accession>
<protein>
    <submittedName>
        <fullName evidence="1">Uncharacterized protein</fullName>
    </submittedName>
</protein>
<name>A0A918VSE0_9HYPH</name>
<dbReference type="Proteomes" id="UP000646579">
    <property type="component" value="Unassembled WGS sequence"/>
</dbReference>
<evidence type="ECO:0000313" key="1">
    <source>
        <dbReference type="EMBL" id="GHA20390.1"/>
    </source>
</evidence>
<sequence length="121" mass="13149">MDTTAGQADRPLTEADKREGFIRATGGFARAEQRWAERAARGMTDAELAEALSFELGIFGGSGGPDRLSLTYQGAGLKIWISWKTHNHVTMMPTFVGRTTVAMARLVYGIEDPADAQLALF</sequence>
<dbReference type="RefSeq" id="WP_189424783.1">
    <property type="nucleotide sequence ID" value="NZ_BMZE01000002.1"/>
</dbReference>